<evidence type="ECO:0000256" key="5">
    <source>
        <dbReference type="PROSITE-ProRule" id="PRU01240"/>
    </source>
</evidence>
<dbReference type="PANTHER" id="PTHR43399">
    <property type="entry name" value="SUBTILISIN-RELATED"/>
    <property type="match status" value="1"/>
</dbReference>
<feature type="compositionally biased region" description="Polar residues" evidence="6">
    <location>
        <begin position="397"/>
        <end position="413"/>
    </location>
</feature>
<dbReference type="Pfam" id="PF00082">
    <property type="entry name" value="Peptidase_S8"/>
    <property type="match status" value="1"/>
</dbReference>
<evidence type="ECO:0000259" key="7">
    <source>
        <dbReference type="Pfam" id="PF00082"/>
    </source>
</evidence>
<keyword evidence="10" id="KW-1185">Reference proteome</keyword>
<dbReference type="InterPro" id="IPR015500">
    <property type="entry name" value="Peptidase_S8_subtilisin-rel"/>
</dbReference>
<dbReference type="Gene3D" id="1.25.40.10">
    <property type="entry name" value="Tetratricopeptide repeat domain"/>
    <property type="match status" value="1"/>
</dbReference>
<keyword evidence="4 5" id="KW-0720">Serine protease</keyword>
<dbReference type="GO" id="GO:0004252">
    <property type="term" value="F:serine-type endopeptidase activity"/>
    <property type="evidence" value="ECO:0007669"/>
    <property type="project" value="UniProtKB-UniRule"/>
</dbReference>
<dbReference type="SUPFAM" id="SSF52743">
    <property type="entry name" value="Subtilisin-like"/>
    <property type="match status" value="1"/>
</dbReference>
<evidence type="ECO:0000313" key="9">
    <source>
        <dbReference type="EMBL" id="KAE9981573.1"/>
    </source>
</evidence>
<evidence type="ECO:0000256" key="2">
    <source>
        <dbReference type="ARBA" id="ARBA00022670"/>
    </source>
</evidence>
<dbReference type="GO" id="GO:0006508">
    <property type="term" value="P:proteolysis"/>
    <property type="evidence" value="ECO:0007669"/>
    <property type="project" value="UniProtKB-KW"/>
</dbReference>
<feature type="region of interest" description="Disordered" evidence="6">
    <location>
        <begin position="237"/>
        <end position="264"/>
    </location>
</feature>
<dbReference type="Proteomes" id="UP000490939">
    <property type="component" value="Unassembled WGS sequence"/>
</dbReference>
<feature type="domain" description="Peptidase S8/S53" evidence="7">
    <location>
        <begin position="679"/>
        <end position="943"/>
    </location>
</feature>
<evidence type="ECO:0000256" key="6">
    <source>
        <dbReference type="SAM" id="MobiDB-lite"/>
    </source>
</evidence>
<dbReference type="EMBL" id="WNWQ01000252">
    <property type="protein sequence ID" value="KAE9972793.1"/>
    <property type="molecule type" value="Genomic_DNA"/>
</dbReference>
<proteinExistence type="inferred from homology"/>
<dbReference type="Gene3D" id="3.40.50.200">
    <property type="entry name" value="Peptidase S8/S53 domain"/>
    <property type="match status" value="1"/>
</dbReference>
<organism evidence="9 10">
    <name type="scientific">Venturia inaequalis</name>
    <name type="common">Apple scab fungus</name>
    <dbReference type="NCBI Taxonomy" id="5025"/>
    <lineage>
        <taxon>Eukaryota</taxon>
        <taxon>Fungi</taxon>
        <taxon>Dikarya</taxon>
        <taxon>Ascomycota</taxon>
        <taxon>Pezizomycotina</taxon>
        <taxon>Dothideomycetes</taxon>
        <taxon>Pleosporomycetidae</taxon>
        <taxon>Venturiales</taxon>
        <taxon>Venturiaceae</taxon>
        <taxon>Venturia</taxon>
    </lineage>
</organism>
<evidence type="ECO:0000313" key="10">
    <source>
        <dbReference type="Proteomes" id="UP000490939"/>
    </source>
</evidence>
<feature type="compositionally biased region" description="Low complexity" evidence="6">
    <location>
        <begin position="377"/>
        <end position="396"/>
    </location>
</feature>
<evidence type="ECO:0000313" key="8">
    <source>
        <dbReference type="EMBL" id="KAE9972793.1"/>
    </source>
</evidence>
<dbReference type="EMBL" id="WNWR01000360">
    <property type="protein sequence ID" value="KAE9981573.1"/>
    <property type="molecule type" value="Genomic_DNA"/>
</dbReference>
<dbReference type="PROSITE" id="PS51892">
    <property type="entry name" value="SUBTILASE"/>
    <property type="match status" value="1"/>
</dbReference>
<dbReference type="PANTHER" id="PTHR43399:SF4">
    <property type="entry name" value="CELL WALL-ASSOCIATED PROTEASE"/>
    <property type="match status" value="1"/>
</dbReference>
<feature type="active site" description="Charge relay system" evidence="5">
    <location>
        <position position="909"/>
    </location>
</feature>
<evidence type="ECO:0000256" key="3">
    <source>
        <dbReference type="ARBA" id="ARBA00022801"/>
    </source>
</evidence>
<reference evidence="9 10" key="1">
    <citation type="submission" date="2019-07" db="EMBL/GenBank/DDBJ databases">
        <title>Venturia inaequalis Genome Resource.</title>
        <authorList>
            <person name="Lichtner F.J."/>
        </authorList>
    </citation>
    <scope>NUCLEOTIDE SEQUENCE [LARGE SCALE GENOMIC DNA]</scope>
    <source>
        <strain evidence="8">Bline_iso_100314</strain>
        <strain evidence="9 10">DMI_063113</strain>
    </source>
</reference>
<accession>A0A8H3V6J6</accession>
<feature type="compositionally biased region" description="Low complexity" evidence="6">
    <location>
        <begin position="251"/>
        <end position="262"/>
    </location>
</feature>
<comment type="similarity">
    <text evidence="1 5">Belongs to the peptidase S8 family.</text>
</comment>
<dbReference type="InterPro" id="IPR051048">
    <property type="entry name" value="Peptidase_S8/S53_subtilisin"/>
</dbReference>
<dbReference type="AlphaFoldDB" id="A0A8H3V6J6"/>
<keyword evidence="3 5" id="KW-0378">Hydrolase</keyword>
<feature type="compositionally biased region" description="Polar residues" evidence="6">
    <location>
        <begin position="329"/>
        <end position="339"/>
    </location>
</feature>
<dbReference type="InterPro" id="IPR000209">
    <property type="entry name" value="Peptidase_S8/S53_dom"/>
</dbReference>
<dbReference type="PROSITE" id="PS00138">
    <property type="entry name" value="SUBTILASE_SER"/>
    <property type="match status" value="1"/>
</dbReference>
<name>A0A8H3V6J6_VENIN</name>
<feature type="active site" description="Charge relay system" evidence="5">
    <location>
        <position position="687"/>
    </location>
</feature>
<feature type="active site" description="Charge relay system" evidence="5">
    <location>
        <position position="747"/>
    </location>
</feature>
<sequence>MNSSRDQNYASDQNLLSDWKTRADVANTLDDSQESTEKLQEILKAASRARLESSSIVLDIHESLADVLFRRKLYNWASRECAKAWNKRVERSADSDFDTIKERTTRLNLVKYLTAEKLYDRALDVALAGSDDLLHSSINPVKISALEPLAEELLRGHRYENALELYKIILHHESTSHDKRHPSTIDPRFGVATALHGLRMFKEARFNATYNSHLLENSGDKDKSRLERHSQLIQQCTRPELNGQEKHLPRSTTNSSTVSNMSPDVVEKSKSLLVGDVAAGAEREKPLLTPKRSWAAVAGDAKALPSPTGITKIPSVSVKTVVNHRRQRSVSNQGQQSTHLRVPQAGSFGQPQSRPDRGRATGQTKALSDRNLARAQPSATTSNSRSPSSRSARVPSGTFSTTPSRTLGPSNVQRNTDAAYIMSSQRPRVSDAATAGFSVSKESTLADSIEWPKTLTSPYNKDFPELETGEANHQNEDEKRQFNALLLRDLEPPGATLPHHTAYNALPHRSMDVDDTKSDINPLGNCGPSREDDELSTISLPPGNIGDRAIDSLNKIILQTLNLATVAKSKGTSLLSDFNTKNDLKATSIPSKSPVRPQILTPASDNAVFLSTSHGNAGTVSALPQSPASQMGDDDHGTWLDAEEFENDPKISKSADIWMLDTRKKAHDLVGQAAHTNKKPVKICVLDTGFDGKHPFLTDAPWGEKDAGSRIKGCIWFDEEGIVHSEKKSPSAPLANDCPGYQDSHGHGTHCAGLLLQLAPFAHIYIAKVIGGPKGTPVADYVAKAIKHAVDEESGWGVDILSISLGFEGEEPPNVDNVISNLRPRVLLFAAAANTAARNPNIAFPASIGKAICIKSADGNGSPSHRNPKNTVDAGKNFTALGQGVLSMTPMKDEWNGLRVLQKRMSGTSVATPVAAACAALVLEFIRQKDDARSTKLVEIRKAMRENMKDNIERIFLDLMTEKDGDYHFLVPHKLLKRHPDLGGKERDEVAHAIYTCLKTH</sequence>
<evidence type="ECO:0000256" key="4">
    <source>
        <dbReference type="ARBA" id="ARBA00022825"/>
    </source>
</evidence>
<keyword evidence="2 5" id="KW-0645">Protease</keyword>
<dbReference type="InterPro" id="IPR036852">
    <property type="entry name" value="Peptidase_S8/S53_dom_sf"/>
</dbReference>
<evidence type="ECO:0000256" key="1">
    <source>
        <dbReference type="ARBA" id="ARBA00011073"/>
    </source>
</evidence>
<comment type="caution">
    <text evidence="9">The sequence shown here is derived from an EMBL/GenBank/DDBJ whole genome shotgun (WGS) entry which is preliminary data.</text>
</comment>
<dbReference type="PRINTS" id="PR00723">
    <property type="entry name" value="SUBTILISIN"/>
</dbReference>
<dbReference type="Proteomes" id="UP000433883">
    <property type="component" value="Unassembled WGS sequence"/>
</dbReference>
<protein>
    <recommendedName>
        <fullName evidence="7">Peptidase S8/S53 domain-containing protein</fullName>
    </recommendedName>
</protein>
<dbReference type="InterPro" id="IPR011990">
    <property type="entry name" value="TPR-like_helical_dom_sf"/>
</dbReference>
<feature type="region of interest" description="Disordered" evidence="6">
    <location>
        <begin position="324"/>
        <end position="413"/>
    </location>
</feature>
<dbReference type="InterPro" id="IPR023828">
    <property type="entry name" value="Peptidase_S8_Ser-AS"/>
</dbReference>
<gene>
    <name evidence="8" type="ORF">BLS_003899</name>
    <name evidence="9" type="ORF">EG327_006193</name>
</gene>